<evidence type="ECO:0000313" key="2">
    <source>
        <dbReference type="EMBL" id="GBO00055.1"/>
    </source>
</evidence>
<feature type="region of interest" description="Disordered" evidence="1">
    <location>
        <begin position="116"/>
        <end position="142"/>
    </location>
</feature>
<dbReference type="Proteomes" id="UP000499080">
    <property type="component" value="Unassembled WGS sequence"/>
</dbReference>
<comment type="caution">
    <text evidence="2">The sequence shown here is derived from an EMBL/GenBank/DDBJ whole genome shotgun (WGS) entry which is preliminary data.</text>
</comment>
<dbReference type="InterPro" id="IPR036397">
    <property type="entry name" value="RNaseH_sf"/>
</dbReference>
<proteinExistence type="predicted"/>
<protein>
    <recommendedName>
        <fullName evidence="4">Mariner Mos1 transposase</fullName>
    </recommendedName>
</protein>
<dbReference type="Gene3D" id="3.30.420.10">
    <property type="entry name" value="Ribonuclease H-like superfamily/Ribonuclease H"/>
    <property type="match status" value="1"/>
</dbReference>
<dbReference type="InterPro" id="IPR052709">
    <property type="entry name" value="Transposase-MT_Hybrid"/>
</dbReference>
<organism evidence="2 3">
    <name type="scientific">Araneus ventricosus</name>
    <name type="common">Orbweaver spider</name>
    <name type="synonym">Epeira ventricosa</name>
    <dbReference type="NCBI Taxonomy" id="182803"/>
    <lineage>
        <taxon>Eukaryota</taxon>
        <taxon>Metazoa</taxon>
        <taxon>Ecdysozoa</taxon>
        <taxon>Arthropoda</taxon>
        <taxon>Chelicerata</taxon>
        <taxon>Arachnida</taxon>
        <taxon>Araneae</taxon>
        <taxon>Araneomorphae</taxon>
        <taxon>Entelegynae</taxon>
        <taxon>Araneoidea</taxon>
        <taxon>Araneidae</taxon>
        <taxon>Araneus</taxon>
    </lineage>
</organism>
<name>A0A4Y2THE0_ARAVE</name>
<accession>A0A4Y2THE0</accession>
<evidence type="ECO:0000313" key="3">
    <source>
        <dbReference type="Proteomes" id="UP000499080"/>
    </source>
</evidence>
<sequence>MPKNLTLTTRLQVLFLDDIARPHTTRDRKEHIRRLEWERLDHSVYSPDLASSDFHLFPALKSVLWGCHFRSNEDVKNFLSSLGIYSLRIHYCRMHLMKNMVALSLNAWEALEPSGKVSEPEALPGSEPDSTKDPSCIGPVAL</sequence>
<dbReference type="EMBL" id="BGPR01028717">
    <property type="protein sequence ID" value="GBO00055.1"/>
    <property type="molecule type" value="Genomic_DNA"/>
</dbReference>
<evidence type="ECO:0000256" key="1">
    <source>
        <dbReference type="SAM" id="MobiDB-lite"/>
    </source>
</evidence>
<evidence type="ECO:0008006" key="4">
    <source>
        <dbReference type="Google" id="ProtNLM"/>
    </source>
</evidence>
<keyword evidence="3" id="KW-1185">Reference proteome</keyword>
<dbReference type="GO" id="GO:0003676">
    <property type="term" value="F:nucleic acid binding"/>
    <property type="evidence" value="ECO:0007669"/>
    <property type="project" value="InterPro"/>
</dbReference>
<reference evidence="2 3" key="1">
    <citation type="journal article" date="2019" name="Sci. Rep.">
        <title>Orb-weaving spider Araneus ventricosus genome elucidates the spidroin gene catalogue.</title>
        <authorList>
            <person name="Kono N."/>
            <person name="Nakamura H."/>
            <person name="Ohtoshi R."/>
            <person name="Moran D.A.P."/>
            <person name="Shinohara A."/>
            <person name="Yoshida Y."/>
            <person name="Fujiwara M."/>
            <person name="Mori M."/>
            <person name="Tomita M."/>
            <person name="Arakawa K."/>
        </authorList>
    </citation>
    <scope>NUCLEOTIDE SEQUENCE [LARGE SCALE GENOMIC DNA]</scope>
</reference>
<gene>
    <name evidence="2" type="ORF">AVEN_14676_1</name>
</gene>
<dbReference type="PANTHER" id="PTHR46060">
    <property type="entry name" value="MARINER MOS1 TRANSPOSASE-LIKE PROTEIN"/>
    <property type="match status" value="1"/>
</dbReference>
<dbReference type="AlphaFoldDB" id="A0A4Y2THE0"/>
<dbReference type="PANTHER" id="PTHR46060:SF1">
    <property type="entry name" value="MARINER MOS1 TRANSPOSASE-LIKE PROTEIN"/>
    <property type="match status" value="1"/>
</dbReference>